<keyword evidence="2" id="KW-0472">Membrane</keyword>
<dbReference type="GeneID" id="48946075"/>
<keyword evidence="6" id="KW-1185">Reference proteome</keyword>
<dbReference type="Proteomes" id="UP000306421">
    <property type="component" value="Unassembled WGS sequence"/>
</dbReference>
<feature type="region of interest" description="Disordered" evidence="1">
    <location>
        <begin position="155"/>
        <end position="185"/>
    </location>
</feature>
<reference evidence="3 6" key="1">
    <citation type="submission" date="2018-04" db="EMBL/GenBank/DDBJ databases">
        <title>Whole genome sequence comparison of clinical and drinking water Legionella pneumophila isolates associated with the Flint Water Crisis.</title>
        <authorList>
            <person name="Garner E."/>
            <person name="Brown C."/>
            <person name="Schwake O."/>
            <person name="Coil D."/>
            <person name="Jospin G."/>
            <person name="Eisen J."/>
            <person name="Edwards M."/>
            <person name="Pruden A."/>
        </authorList>
    </citation>
    <scope>NUCLEOTIDE SEQUENCE [LARGE SCALE GENOMIC DNA]</scope>
    <source>
        <strain evidence="3 6">Genessee03</strain>
    </source>
</reference>
<dbReference type="EMBL" id="QCXM01000013">
    <property type="protein sequence ID" value="PUT46012.1"/>
    <property type="molecule type" value="Genomic_DNA"/>
</dbReference>
<dbReference type="RefSeq" id="WP_108294801.1">
    <property type="nucleotide sequence ID" value="NZ_CAAAIR010000003.1"/>
</dbReference>
<evidence type="ECO:0000256" key="2">
    <source>
        <dbReference type="SAM" id="Phobius"/>
    </source>
</evidence>
<comment type="caution">
    <text evidence="4">The sequence shown here is derived from an EMBL/GenBank/DDBJ whole genome shotgun (WGS) entry which is preliminary data.</text>
</comment>
<reference evidence="4 7" key="3">
    <citation type="submission" date="2018-09" db="EMBL/GenBank/DDBJ databases">
        <title>Draft genome sequences of Legionella taurinensis isolated from water samples.</title>
        <authorList>
            <person name="Chakeri A."/>
            <person name="Allerberger F."/>
            <person name="Kundi M."/>
            <person name="Ruppitsch W."/>
            <person name="Schmid D."/>
        </authorList>
    </citation>
    <scope>NUCLEOTIDE SEQUENCE [LARGE SCALE GENOMIC DNA]</scope>
    <source>
        <strain evidence="4 7">4570-18-6</strain>
    </source>
</reference>
<evidence type="ECO:0000313" key="3">
    <source>
        <dbReference type="EMBL" id="PUT46012.1"/>
    </source>
</evidence>
<sequence>MCLSLVNCEAKMDIYQKTALVSRYFQLQQKFHSYFILENTHPADEENIEISLKETINDIKQYIKPHEIHSLINLTFDKLFLANPIEKSRFLEFEANAEQLITLLANQEKETTRSKAFWASVLCGLSIVTLPFMGLIYKGWLKHFSQKQILQPGSLVRKPPTPFQPRKQASRVEDKKKAASSPETEWQTLQQVQQLHLKVMIHNMTKARNILLHQDPFQLDDEELDFTYKSHEEACKVLSKTPPNRYTFESLTGGSLIEDFEKAIDKLNKDNLTPGMTKNVMPISSRAKH</sequence>
<proteinExistence type="predicted"/>
<gene>
    <name evidence="4" type="ORF">D6J04_03295</name>
    <name evidence="3" type="ORF">DB745_11955</name>
    <name evidence="5" type="ORF">DIZ81_13090</name>
</gene>
<feature type="transmembrane region" description="Helical" evidence="2">
    <location>
        <begin position="116"/>
        <end position="137"/>
    </location>
</feature>
<evidence type="ECO:0000313" key="5">
    <source>
        <dbReference type="EMBL" id="TID40026.1"/>
    </source>
</evidence>
<evidence type="ECO:0000313" key="7">
    <source>
        <dbReference type="Proteomes" id="UP000270757"/>
    </source>
</evidence>
<accession>A0A3A5LKN4</accession>
<keyword evidence="2" id="KW-0812">Transmembrane</keyword>
<dbReference type="Proteomes" id="UP000251035">
    <property type="component" value="Unassembled WGS sequence"/>
</dbReference>
<evidence type="ECO:0000313" key="8">
    <source>
        <dbReference type="Proteomes" id="UP000306421"/>
    </source>
</evidence>
<dbReference type="AlphaFoldDB" id="A0A3A5LKN4"/>
<organism evidence="4 7">
    <name type="scientific">Legionella taurinensis</name>
    <dbReference type="NCBI Taxonomy" id="70611"/>
    <lineage>
        <taxon>Bacteria</taxon>
        <taxon>Pseudomonadati</taxon>
        <taxon>Pseudomonadota</taxon>
        <taxon>Gammaproteobacteria</taxon>
        <taxon>Legionellales</taxon>
        <taxon>Legionellaceae</taxon>
        <taxon>Legionella</taxon>
    </lineage>
</organism>
<dbReference type="Proteomes" id="UP000270757">
    <property type="component" value="Unassembled WGS sequence"/>
</dbReference>
<name>A0A3A5LKN4_9GAMM</name>
<evidence type="ECO:0000313" key="6">
    <source>
        <dbReference type="Proteomes" id="UP000251035"/>
    </source>
</evidence>
<protein>
    <submittedName>
        <fullName evidence="4">Uncharacterized protein</fullName>
    </submittedName>
</protein>
<dbReference type="EMBL" id="QZWB01000002">
    <property type="protein sequence ID" value="RJT48766.1"/>
    <property type="molecule type" value="Genomic_DNA"/>
</dbReference>
<dbReference type="EMBL" id="QFGG01000014">
    <property type="protein sequence ID" value="TID40026.1"/>
    <property type="molecule type" value="Genomic_DNA"/>
</dbReference>
<keyword evidence="2" id="KW-1133">Transmembrane helix</keyword>
<dbReference type="OrthoDB" id="5645980at2"/>
<evidence type="ECO:0000256" key="1">
    <source>
        <dbReference type="SAM" id="MobiDB-lite"/>
    </source>
</evidence>
<evidence type="ECO:0000313" key="4">
    <source>
        <dbReference type="EMBL" id="RJT48766.1"/>
    </source>
</evidence>
<reference evidence="5 8" key="2">
    <citation type="submission" date="2018-04" db="EMBL/GenBank/DDBJ databases">
        <title>Whole genome sequence comparison of clinical and drinking water Legionella pneumophila isolates.</title>
        <authorList>
            <person name="Garner E."/>
        </authorList>
    </citation>
    <scope>NUCLEOTIDE SEQUENCE [LARGE SCALE GENOMIC DNA]</scope>
    <source>
        <strain evidence="5 8">WH02</strain>
    </source>
</reference>